<dbReference type="AlphaFoldDB" id="A0A5D0HTZ9"/>
<proteinExistence type="predicted"/>
<gene>
    <name evidence="1" type="ORF">FUA24_15820</name>
</gene>
<dbReference type="InterPro" id="IPR027056">
    <property type="entry name" value="Gluconate_2DH_su3"/>
</dbReference>
<reference evidence="1 2" key="1">
    <citation type="submission" date="2019-08" db="EMBL/GenBank/DDBJ databases">
        <title>Seonamhaeicola sediminis sp. nov., isolated from marine sediment.</title>
        <authorList>
            <person name="Cao W.R."/>
        </authorList>
    </citation>
    <scope>NUCLEOTIDE SEQUENCE [LARGE SCALE GENOMIC DNA]</scope>
    <source>
        <strain evidence="1 2">B011</strain>
    </source>
</reference>
<dbReference type="Pfam" id="PF13618">
    <property type="entry name" value="Gluconate_2-dh3"/>
    <property type="match status" value="1"/>
</dbReference>
<dbReference type="Proteomes" id="UP000323930">
    <property type="component" value="Unassembled WGS sequence"/>
</dbReference>
<sequence>MKRRDALKNIGLSLGYAAVAPSALSILQSCTSEAEKWVPQFLSIEQGEVVKSLVDLILPKTESSPGALDVNVPEFIDLLAFKSYNEEAQSKFLEEINAIVSELIKGKPAEFQIKDLKTEDYDALLASYLKTKPEDRKDYNTNQKLIFKGLNGLRSRAVWAFKNSEVVGEEILAYNPVPGNQKGCMDVNEATKGKGWSLQY</sequence>
<accession>A0A5D0HTZ9</accession>
<dbReference type="OrthoDB" id="6385145at2"/>
<comment type="caution">
    <text evidence="1">The sequence shown here is derived from an EMBL/GenBank/DDBJ whole genome shotgun (WGS) entry which is preliminary data.</text>
</comment>
<dbReference type="RefSeq" id="WP_148544018.1">
    <property type="nucleotide sequence ID" value="NZ_VSDQ01000679.1"/>
</dbReference>
<keyword evidence="2" id="KW-1185">Reference proteome</keyword>
<dbReference type="PROSITE" id="PS51257">
    <property type="entry name" value="PROKAR_LIPOPROTEIN"/>
    <property type="match status" value="1"/>
</dbReference>
<evidence type="ECO:0000313" key="2">
    <source>
        <dbReference type="Proteomes" id="UP000323930"/>
    </source>
</evidence>
<protein>
    <submittedName>
        <fullName evidence="1">Gluconate 2-dehydrogenase subunit 3 family protein</fullName>
    </submittedName>
</protein>
<organism evidence="1 2">
    <name type="scientific">Seonamhaeicola marinus</name>
    <dbReference type="NCBI Taxonomy" id="1912246"/>
    <lineage>
        <taxon>Bacteria</taxon>
        <taxon>Pseudomonadati</taxon>
        <taxon>Bacteroidota</taxon>
        <taxon>Flavobacteriia</taxon>
        <taxon>Flavobacteriales</taxon>
        <taxon>Flavobacteriaceae</taxon>
    </lineage>
</organism>
<dbReference type="EMBL" id="VSDQ01000679">
    <property type="protein sequence ID" value="TYA74776.1"/>
    <property type="molecule type" value="Genomic_DNA"/>
</dbReference>
<evidence type="ECO:0000313" key="1">
    <source>
        <dbReference type="EMBL" id="TYA74776.1"/>
    </source>
</evidence>
<name>A0A5D0HTZ9_9FLAO</name>